<evidence type="ECO:0000313" key="1">
    <source>
        <dbReference type="EMBL" id="CAH1782819.1"/>
    </source>
</evidence>
<dbReference type="OrthoDB" id="10546300at2759"/>
<name>A0A8S4NM66_OWEFU</name>
<keyword evidence="2" id="KW-1185">Reference proteome</keyword>
<organism evidence="1 2">
    <name type="scientific">Owenia fusiformis</name>
    <name type="common">Polychaete worm</name>
    <dbReference type="NCBI Taxonomy" id="6347"/>
    <lineage>
        <taxon>Eukaryota</taxon>
        <taxon>Metazoa</taxon>
        <taxon>Spiralia</taxon>
        <taxon>Lophotrochozoa</taxon>
        <taxon>Annelida</taxon>
        <taxon>Polychaeta</taxon>
        <taxon>Sedentaria</taxon>
        <taxon>Canalipalpata</taxon>
        <taxon>Sabellida</taxon>
        <taxon>Oweniida</taxon>
        <taxon>Oweniidae</taxon>
        <taxon>Owenia</taxon>
    </lineage>
</organism>
<dbReference type="EMBL" id="CAIIXF020000005">
    <property type="protein sequence ID" value="CAH1782819.1"/>
    <property type="molecule type" value="Genomic_DNA"/>
</dbReference>
<protein>
    <submittedName>
        <fullName evidence="1">Uncharacterized protein</fullName>
    </submittedName>
</protein>
<gene>
    <name evidence="1" type="ORF">OFUS_LOCUS9228</name>
</gene>
<sequence>MRDDNKHVLLTLLQNIKRLAMSLKLALMISFCHTLDNQDSFIADRQNLNSQQLSQQWGEQLSKFIQNSCASNASFQLYVDMIQHCEEVVALAVAERLGGIQGYDLLLAVVKSSLPFLSLNGAASYA</sequence>
<reference evidence="1" key="1">
    <citation type="submission" date="2022-03" db="EMBL/GenBank/DDBJ databases">
        <authorList>
            <person name="Martin C."/>
        </authorList>
    </citation>
    <scope>NUCLEOTIDE SEQUENCE</scope>
</reference>
<dbReference type="AlphaFoldDB" id="A0A8S4NM66"/>
<comment type="caution">
    <text evidence="1">The sequence shown here is derived from an EMBL/GenBank/DDBJ whole genome shotgun (WGS) entry which is preliminary data.</text>
</comment>
<dbReference type="Proteomes" id="UP000749559">
    <property type="component" value="Unassembled WGS sequence"/>
</dbReference>
<evidence type="ECO:0000313" key="2">
    <source>
        <dbReference type="Proteomes" id="UP000749559"/>
    </source>
</evidence>
<proteinExistence type="predicted"/>
<accession>A0A8S4NM66</accession>